<dbReference type="Pfam" id="PF06738">
    <property type="entry name" value="ThrE"/>
    <property type="match status" value="1"/>
</dbReference>
<keyword evidence="4 8" id="KW-1133">Transmembrane helix</keyword>
<feature type="transmembrane region" description="Helical" evidence="8">
    <location>
        <begin position="413"/>
        <end position="431"/>
    </location>
</feature>
<keyword evidence="5 8" id="KW-0472">Membrane</keyword>
<feature type="region of interest" description="Disordered" evidence="7">
    <location>
        <begin position="1"/>
        <end position="31"/>
    </location>
</feature>
<evidence type="ECO:0000313" key="11">
    <source>
        <dbReference type="EMBL" id="MEE6146483.1"/>
    </source>
</evidence>
<feature type="transmembrane region" description="Helical" evidence="8">
    <location>
        <begin position="443"/>
        <end position="463"/>
    </location>
</feature>
<keyword evidence="12" id="KW-1185">Reference proteome</keyword>
<accession>A0ABU7R7A9</accession>
<dbReference type="Pfam" id="PF12821">
    <property type="entry name" value="ThrE_2"/>
    <property type="match status" value="1"/>
</dbReference>
<keyword evidence="3 8" id="KW-0812">Transmembrane</keyword>
<organism evidence="11 12">
    <name type="scientific">Olsenella absiana</name>
    <dbReference type="NCBI Taxonomy" id="3115222"/>
    <lineage>
        <taxon>Bacteria</taxon>
        <taxon>Bacillati</taxon>
        <taxon>Actinomycetota</taxon>
        <taxon>Coriobacteriia</taxon>
        <taxon>Coriobacteriales</taxon>
        <taxon>Atopobiaceae</taxon>
        <taxon>Olsenella</taxon>
    </lineage>
</organism>
<dbReference type="PANTHER" id="PTHR34390:SF2">
    <property type="entry name" value="SUCCINATE TRANSPORTER SUBUNIT YJJP-RELATED"/>
    <property type="match status" value="1"/>
</dbReference>
<evidence type="ECO:0000256" key="5">
    <source>
        <dbReference type="ARBA" id="ARBA00023136"/>
    </source>
</evidence>
<feature type="transmembrane region" description="Helical" evidence="8">
    <location>
        <begin position="190"/>
        <end position="215"/>
    </location>
</feature>
<gene>
    <name evidence="11" type="ORF">VXJ25_00515</name>
</gene>
<dbReference type="RefSeq" id="WP_330957249.1">
    <property type="nucleotide sequence ID" value="NZ_JAZGJQ010000001.1"/>
</dbReference>
<feature type="compositionally biased region" description="Basic and acidic residues" evidence="7">
    <location>
        <begin position="1"/>
        <end position="10"/>
    </location>
</feature>
<evidence type="ECO:0000256" key="3">
    <source>
        <dbReference type="ARBA" id="ARBA00022692"/>
    </source>
</evidence>
<comment type="similarity">
    <text evidence="6">Belongs to the ThrE exporter (TC 2.A.79) family.</text>
</comment>
<evidence type="ECO:0000313" key="12">
    <source>
        <dbReference type="Proteomes" id="UP001332931"/>
    </source>
</evidence>
<proteinExistence type="inferred from homology"/>
<reference evidence="11 12" key="1">
    <citation type="submission" date="2024-01" db="EMBL/GenBank/DDBJ databases">
        <title>Description of Olsenella sp. nov., isolated from pig feces.</title>
        <authorList>
            <person name="Chang Y.-H."/>
        </authorList>
    </citation>
    <scope>NUCLEOTIDE SEQUENCE [LARGE SCALE GENOMIC DNA]</scope>
    <source>
        <strain evidence="11 12">YH-ols2223</strain>
    </source>
</reference>
<sequence>MSDTERRGSEARTAGRASAGTRAPGDAAGSRPGACYPCHDASVSHRMAPEWHGGGESAVLVTEATFDDQARLVGRVGISMLSVGTGAWRVIESMNAVARKLSLSCTVDAGLTSISYTCSRGAERTSASYSLPTTGVNTDRLDRLSRFVREFCERDDLTLAEAHATLDEICSMRGNYTPLQAGLSSGAACAAFTFLLGGGPIEMLVSLVGAFVGNWFRRHLIDRRVSLVPNVMASVALACLAAVCGYLLLERLFGLSPLHESAYACAMLFIIPGFPLITGGIDLAKSDMRSGIERISYALVIITTATFTGWVVATLAGFAPGDLQGVALDPLARALLRVAMSFVGVFGFSQMFNSTPRMAATAASIGAVSNTLRLELVDLAGCAPSLASFLGALVAGLLASAVQRRVGYPRISLTVPSIVIMVPGLYMYRAVYNLALGNSADGASWLFNAAFMVLALPLGLIVARALTDRRFRTTV</sequence>
<feature type="domain" description="Threonine/Serine exporter ThrE" evidence="10">
    <location>
        <begin position="338"/>
        <end position="464"/>
    </location>
</feature>
<name>A0ABU7R7A9_9ACTN</name>
<dbReference type="PANTHER" id="PTHR34390">
    <property type="entry name" value="UPF0442 PROTEIN YJJB-RELATED"/>
    <property type="match status" value="1"/>
</dbReference>
<feature type="transmembrane region" description="Helical" evidence="8">
    <location>
        <begin position="227"/>
        <end position="249"/>
    </location>
</feature>
<evidence type="ECO:0000259" key="10">
    <source>
        <dbReference type="Pfam" id="PF12821"/>
    </source>
</evidence>
<keyword evidence="2" id="KW-1003">Cell membrane</keyword>
<dbReference type="InterPro" id="IPR050539">
    <property type="entry name" value="ThrE_Dicarb/AminoAcid_Exp"/>
</dbReference>
<evidence type="ECO:0000256" key="6">
    <source>
        <dbReference type="ARBA" id="ARBA00034125"/>
    </source>
</evidence>
<evidence type="ECO:0000256" key="8">
    <source>
        <dbReference type="SAM" id="Phobius"/>
    </source>
</evidence>
<comment type="caution">
    <text evidence="11">The sequence shown here is derived from an EMBL/GenBank/DDBJ whole genome shotgun (WGS) entry which is preliminary data.</text>
</comment>
<evidence type="ECO:0000259" key="9">
    <source>
        <dbReference type="Pfam" id="PF06738"/>
    </source>
</evidence>
<protein>
    <submittedName>
        <fullName evidence="11">Threonine/serine exporter family protein</fullName>
    </submittedName>
</protein>
<feature type="transmembrane region" description="Helical" evidence="8">
    <location>
        <begin position="295"/>
        <end position="319"/>
    </location>
</feature>
<feature type="domain" description="Threonine/serine exporter-like N-terminal" evidence="9">
    <location>
        <begin position="72"/>
        <end position="314"/>
    </location>
</feature>
<comment type="subcellular location">
    <subcellularLocation>
        <location evidence="1">Cell membrane</location>
        <topology evidence="1">Multi-pass membrane protein</topology>
    </subcellularLocation>
</comment>
<dbReference type="InterPro" id="IPR010619">
    <property type="entry name" value="ThrE-like_N"/>
</dbReference>
<evidence type="ECO:0000256" key="7">
    <source>
        <dbReference type="SAM" id="MobiDB-lite"/>
    </source>
</evidence>
<evidence type="ECO:0000256" key="4">
    <source>
        <dbReference type="ARBA" id="ARBA00022989"/>
    </source>
</evidence>
<dbReference type="EMBL" id="JAZGJQ010000001">
    <property type="protein sequence ID" value="MEE6146483.1"/>
    <property type="molecule type" value="Genomic_DNA"/>
</dbReference>
<evidence type="ECO:0000256" key="1">
    <source>
        <dbReference type="ARBA" id="ARBA00004651"/>
    </source>
</evidence>
<feature type="compositionally biased region" description="Low complexity" evidence="7">
    <location>
        <begin position="11"/>
        <end position="23"/>
    </location>
</feature>
<dbReference type="InterPro" id="IPR024528">
    <property type="entry name" value="ThrE_2"/>
</dbReference>
<dbReference type="Proteomes" id="UP001332931">
    <property type="component" value="Unassembled WGS sequence"/>
</dbReference>
<feature type="transmembrane region" description="Helical" evidence="8">
    <location>
        <begin position="261"/>
        <end position="283"/>
    </location>
</feature>
<evidence type="ECO:0000256" key="2">
    <source>
        <dbReference type="ARBA" id="ARBA00022475"/>
    </source>
</evidence>